<dbReference type="PANTHER" id="PTHR28283">
    <property type="entry name" value="3',5'-CYCLIC-NUCLEOTIDE PHOSPHODIESTERASE 1"/>
    <property type="match status" value="1"/>
</dbReference>
<dbReference type="RefSeq" id="XP_069211330.1">
    <property type="nucleotide sequence ID" value="XM_069350944.1"/>
</dbReference>
<dbReference type="InterPro" id="IPR036866">
    <property type="entry name" value="RibonucZ/Hydroxyglut_hydro"/>
</dbReference>
<dbReference type="EC" id="3.1.4.17" evidence="2"/>
<reference evidence="2 3" key="1">
    <citation type="submission" date="2023-08" db="EMBL/GenBank/DDBJ databases">
        <title>Annotated Genome Sequence of Vanrija albida AlHP1.</title>
        <authorList>
            <person name="Herzog R."/>
        </authorList>
    </citation>
    <scope>NUCLEOTIDE SEQUENCE [LARGE SCALE GENOMIC DNA]</scope>
    <source>
        <strain evidence="2 3">AlHP1</strain>
    </source>
</reference>
<dbReference type="GO" id="GO:0004114">
    <property type="term" value="F:3',5'-cyclic-nucleotide phosphodiesterase activity"/>
    <property type="evidence" value="ECO:0007669"/>
    <property type="project" value="UniProtKB-EC"/>
</dbReference>
<gene>
    <name evidence="2" type="primary">PDE1</name>
    <name evidence="2" type="ORF">Q8F55_002342</name>
</gene>
<feature type="compositionally biased region" description="Low complexity" evidence="1">
    <location>
        <begin position="8"/>
        <end position="19"/>
    </location>
</feature>
<feature type="region of interest" description="Disordered" evidence="1">
    <location>
        <begin position="293"/>
        <end position="324"/>
    </location>
</feature>
<evidence type="ECO:0000313" key="3">
    <source>
        <dbReference type="Proteomes" id="UP001565368"/>
    </source>
</evidence>
<accession>A0ABR3Q9G6</accession>
<evidence type="ECO:0000313" key="2">
    <source>
        <dbReference type="EMBL" id="KAL1411386.1"/>
    </source>
</evidence>
<dbReference type="EMBL" id="JBBXJM010000002">
    <property type="protein sequence ID" value="KAL1411386.1"/>
    <property type="molecule type" value="Genomic_DNA"/>
</dbReference>
<dbReference type="GeneID" id="95983385"/>
<dbReference type="PANTHER" id="PTHR28283:SF1">
    <property type="entry name" value="3',5'-CYCLIC-NUCLEOTIDE PHOSPHODIESTERASE 1"/>
    <property type="match status" value="1"/>
</dbReference>
<name>A0ABR3Q9G6_9TREE</name>
<dbReference type="Pfam" id="PF02112">
    <property type="entry name" value="PDEase_II"/>
    <property type="match status" value="1"/>
</dbReference>
<dbReference type="Proteomes" id="UP001565368">
    <property type="component" value="Unassembled WGS sequence"/>
</dbReference>
<comment type="caution">
    <text evidence="2">The sequence shown here is derived from an EMBL/GenBank/DDBJ whole genome shotgun (WGS) entry which is preliminary data.</text>
</comment>
<dbReference type="SUPFAM" id="SSF56281">
    <property type="entry name" value="Metallo-hydrolase/oxidoreductase"/>
    <property type="match status" value="1"/>
</dbReference>
<sequence>MPTRTRRAANAASTSATPSLDVPPSLGNSISAQSVAANVNMASPGPSREPAFEMVILGCGGGPLETDCSGYLVKPLQSRWEDGVLALEGGSGIGALANLLKTQPASSLFPTVVFPDTHTTPVLQAAYIFSFLTCYLITHAHLDHAASLIMMSGSVPPRIREPFPSGHAHTPTSGTTPPVDICPPRRIPVYARRETLDKLAGAYGGGLWPELSTWAVEQDPGNGGKRKRRRVEEDLTGVGPMFSTLDPGKSHSQLHWTLPVSTLLFPTSHGCTSHGAYPSSAVFVRYEPSLLSSEPQGSTSASASQSKLSTPPDEESVAGDGASSAGSEFLFFGDVESAWRAPTEEHIDKENGDLAHRLNHAIWQRAAQSFAQGTLSAIFIECSYDSSRPAALMYGHLSPPGILHELQIMTSYLPAGPRPLEGLKVYVTHIKEYLVPHPSGLSSRELVRKELLALTEIHNLGVEFHIVSPGDRLLI</sequence>
<organism evidence="2 3">
    <name type="scientific">Vanrija albida</name>
    <dbReference type="NCBI Taxonomy" id="181172"/>
    <lineage>
        <taxon>Eukaryota</taxon>
        <taxon>Fungi</taxon>
        <taxon>Dikarya</taxon>
        <taxon>Basidiomycota</taxon>
        <taxon>Agaricomycotina</taxon>
        <taxon>Tremellomycetes</taxon>
        <taxon>Trichosporonales</taxon>
        <taxon>Trichosporonaceae</taxon>
        <taxon>Vanrija</taxon>
    </lineage>
</organism>
<feature type="region of interest" description="Disordered" evidence="1">
    <location>
        <begin position="160"/>
        <end position="181"/>
    </location>
</feature>
<keyword evidence="2" id="KW-0378">Hydrolase</keyword>
<keyword evidence="3" id="KW-1185">Reference proteome</keyword>
<dbReference type="InterPro" id="IPR000396">
    <property type="entry name" value="Pdiesterase2"/>
</dbReference>
<feature type="region of interest" description="Disordered" evidence="1">
    <location>
        <begin position="1"/>
        <end position="25"/>
    </location>
</feature>
<proteinExistence type="predicted"/>
<evidence type="ECO:0000256" key="1">
    <source>
        <dbReference type="SAM" id="MobiDB-lite"/>
    </source>
</evidence>
<feature type="compositionally biased region" description="Low complexity" evidence="1">
    <location>
        <begin position="298"/>
        <end position="310"/>
    </location>
</feature>
<protein>
    <submittedName>
        <fullName evidence="2">3',5'-cyclic-nucleotide phosphodiesterase pde1</fullName>
        <ecNumber evidence="2">3.1.4.17</ecNumber>
    </submittedName>
</protein>
<dbReference type="PRINTS" id="PR00388">
    <property type="entry name" value="PDIESTERASE2"/>
</dbReference>
<dbReference type="CDD" id="cd07735">
    <property type="entry name" value="class_II_PDE_MBL-fold"/>
    <property type="match status" value="1"/>
</dbReference>